<proteinExistence type="predicted"/>
<dbReference type="EMBL" id="BMGG01000006">
    <property type="protein sequence ID" value="GGC75778.1"/>
    <property type="molecule type" value="Genomic_DNA"/>
</dbReference>
<sequence>MRVLMGVVVLGVAALLCYGLQASKPRPVDLARTVPVAGRQGETVRGRFLAGRVDKVEFARNLKVPFDREARTLTTDGLWVVVTLELEAMRQPVVLYRRTWNGPSGLTFHESDRAPAGLPTGFMVGQASRGRLVFEIRPEAASGASLHLSRDWISRFDSELRIDLDAIPRDPAGGPDVVDTLDLSLGGDA</sequence>
<reference evidence="1" key="2">
    <citation type="submission" date="2020-09" db="EMBL/GenBank/DDBJ databases">
        <authorList>
            <person name="Sun Q."/>
            <person name="Zhou Y."/>
        </authorList>
    </citation>
    <scope>NUCLEOTIDE SEQUENCE</scope>
    <source>
        <strain evidence="1">CGMCC 1.12919</strain>
    </source>
</reference>
<protein>
    <recommendedName>
        <fullName evidence="3">DUF4352 domain-containing protein</fullName>
    </recommendedName>
</protein>
<dbReference type="Proteomes" id="UP000637002">
    <property type="component" value="Unassembled WGS sequence"/>
</dbReference>
<dbReference type="AlphaFoldDB" id="A0A916XJ37"/>
<organism evidence="1 2">
    <name type="scientific">Chelatococcus reniformis</name>
    <dbReference type="NCBI Taxonomy" id="1494448"/>
    <lineage>
        <taxon>Bacteria</taxon>
        <taxon>Pseudomonadati</taxon>
        <taxon>Pseudomonadota</taxon>
        <taxon>Alphaproteobacteria</taxon>
        <taxon>Hyphomicrobiales</taxon>
        <taxon>Chelatococcaceae</taxon>
        <taxon>Chelatococcus</taxon>
    </lineage>
</organism>
<dbReference type="RefSeq" id="WP_188610717.1">
    <property type="nucleotide sequence ID" value="NZ_BMGG01000006.1"/>
</dbReference>
<evidence type="ECO:0008006" key="3">
    <source>
        <dbReference type="Google" id="ProtNLM"/>
    </source>
</evidence>
<accession>A0A916XJ37</accession>
<keyword evidence="2" id="KW-1185">Reference proteome</keyword>
<name>A0A916XJ37_9HYPH</name>
<comment type="caution">
    <text evidence="1">The sequence shown here is derived from an EMBL/GenBank/DDBJ whole genome shotgun (WGS) entry which is preliminary data.</text>
</comment>
<reference evidence="1" key="1">
    <citation type="journal article" date="2014" name="Int. J. Syst. Evol. Microbiol.">
        <title>Complete genome sequence of Corynebacterium casei LMG S-19264T (=DSM 44701T), isolated from a smear-ripened cheese.</title>
        <authorList>
            <consortium name="US DOE Joint Genome Institute (JGI-PGF)"/>
            <person name="Walter F."/>
            <person name="Albersmeier A."/>
            <person name="Kalinowski J."/>
            <person name="Ruckert C."/>
        </authorList>
    </citation>
    <scope>NUCLEOTIDE SEQUENCE</scope>
    <source>
        <strain evidence="1">CGMCC 1.12919</strain>
    </source>
</reference>
<evidence type="ECO:0000313" key="1">
    <source>
        <dbReference type="EMBL" id="GGC75778.1"/>
    </source>
</evidence>
<evidence type="ECO:0000313" key="2">
    <source>
        <dbReference type="Proteomes" id="UP000637002"/>
    </source>
</evidence>
<gene>
    <name evidence="1" type="ORF">GCM10010994_37760</name>
</gene>